<protein>
    <submittedName>
        <fullName evidence="3">Autolysin (N-acetylmuramoyl-L-alanine amidase)</fullName>
        <ecNumber evidence="3">3.4.-.-</ecNumber>
    </submittedName>
</protein>
<sequence length="510" mass="55494">MAFISYTVQSGDNLTSIANEFDTNIQNIQNYNSIINPDNINVGDVLKIPSESTHVTNYVIQYGDNLNSIANKFGTTPDRLQSLNNIVDPDYIQVGQTIQVSGSQNESNQSSYTVQYGDSLESIANKFGTTVDQLQSLNNIANPDYIQVGQTIQVSGSQSNNNQTRYTVQYGDSLEIIANKFGTTVDQLQSLNNIANPNYIQVGQTIQVSGSQGDSNQSTYTIQYGDTLENIANKFGTTVSQLQTLNNIANPDYIQVGQVLTVDGEAKTNSSNVSKYTVQSGDNLSVIAQKFNSSVSELQSLNDISNPDYLQVGQEILVPGNYDTGNDTGDDTDNSENNGGGNNIPPSNGDKVTEQQLIAVGWPSSAVTETVINDLNDCLEKYEINTKSRVMHFISQCSHESVAGTYREEIASGEAYEGRTDIGNTQPGDGPKFKGGGYLQMTGRANYTQFANSIGDQEIVNQGVSYVADNYPWTSAGFWWYTHGMNQLCDTNPSVEQVTLKVNGMADIMV</sequence>
<evidence type="ECO:0000313" key="3">
    <source>
        <dbReference type="EMBL" id="SUN25047.1"/>
    </source>
</evidence>
<reference evidence="3 4" key="1">
    <citation type="submission" date="2018-06" db="EMBL/GenBank/DDBJ databases">
        <authorList>
            <consortium name="Pathogen Informatics"/>
            <person name="Doyle S."/>
        </authorList>
    </citation>
    <scope>NUCLEOTIDE SEQUENCE [LARGE SCALE GENOMIC DNA]</scope>
    <source>
        <strain evidence="3 4">NCTC13834</strain>
    </source>
</reference>
<feature type="domain" description="LysM" evidence="2">
    <location>
        <begin position="4"/>
        <end position="48"/>
    </location>
</feature>
<dbReference type="GO" id="GO:0008932">
    <property type="term" value="F:lytic endotransglycosylase activity"/>
    <property type="evidence" value="ECO:0007669"/>
    <property type="project" value="TreeGrafter"/>
</dbReference>
<dbReference type="PANTHER" id="PTHR33734:SF22">
    <property type="entry name" value="MEMBRANE-BOUND LYTIC MUREIN TRANSGLYCOSYLASE D"/>
    <property type="match status" value="1"/>
</dbReference>
<dbReference type="GO" id="GO:0016787">
    <property type="term" value="F:hydrolase activity"/>
    <property type="evidence" value="ECO:0007669"/>
    <property type="project" value="UniProtKB-KW"/>
</dbReference>
<dbReference type="CDD" id="cd00118">
    <property type="entry name" value="LysM"/>
    <property type="match status" value="6"/>
</dbReference>
<evidence type="ECO:0000259" key="2">
    <source>
        <dbReference type="PROSITE" id="PS51782"/>
    </source>
</evidence>
<dbReference type="SMART" id="SM00257">
    <property type="entry name" value="LysM"/>
    <property type="match status" value="6"/>
</dbReference>
<dbReference type="EMBL" id="UHDS01000002">
    <property type="protein sequence ID" value="SUN25047.1"/>
    <property type="molecule type" value="Genomic_DNA"/>
</dbReference>
<keyword evidence="3" id="KW-0378">Hydrolase</keyword>
<dbReference type="AlphaFoldDB" id="A0A380IXP7"/>
<feature type="domain" description="LysM" evidence="2">
    <location>
        <begin position="274"/>
        <end position="318"/>
    </location>
</feature>
<organism evidence="3 4">
    <name type="scientific">Staphylococcus nepalensis</name>
    <dbReference type="NCBI Taxonomy" id="214473"/>
    <lineage>
        <taxon>Bacteria</taxon>
        <taxon>Bacillati</taxon>
        <taxon>Bacillota</taxon>
        <taxon>Bacilli</taxon>
        <taxon>Bacillales</taxon>
        <taxon>Staphylococcaceae</taxon>
        <taxon>Staphylococcus</taxon>
    </lineage>
</organism>
<feature type="domain" description="LysM" evidence="2">
    <location>
        <begin position="110"/>
        <end position="154"/>
    </location>
</feature>
<dbReference type="InterPro" id="IPR018392">
    <property type="entry name" value="LysM"/>
</dbReference>
<dbReference type="InterPro" id="IPR036779">
    <property type="entry name" value="LysM_dom_sf"/>
</dbReference>
<dbReference type="PROSITE" id="PS51782">
    <property type="entry name" value="LYSM"/>
    <property type="match status" value="6"/>
</dbReference>
<gene>
    <name evidence="3" type="primary">lytF</name>
    <name evidence="3" type="ORF">NCTC13834_02791</name>
</gene>
<dbReference type="Gene3D" id="1.10.530.10">
    <property type="match status" value="1"/>
</dbReference>
<dbReference type="PANTHER" id="PTHR33734">
    <property type="entry name" value="LYSM DOMAIN-CONTAINING GPI-ANCHORED PROTEIN 2"/>
    <property type="match status" value="1"/>
</dbReference>
<proteinExistence type="predicted"/>
<dbReference type="SUPFAM" id="SSF53955">
    <property type="entry name" value="Lysozyme-like"/>
    <property type="match status" value="1"/>
</dbReference>
<dbReference type="Gene3D" id="3.10.350.10">
    <property type="entry name" value="LysM domain"/>
    <property type="match status" value="6"/>
</dbReference>
<dbReference type="InterPro" id="IPR023346">
    <property type="entry name" value="Lysozyme-like_dom_sf"/>
</dbReference>
<dbReference type="Pfam" id="PF01476">
    <property type="entry name" value="LysM"/>
    <property type="match status" value="6"/>
</dbReference>
<evidence type="ECO:0000256" key="1">
    <source>
        <dbReference type="SAM" id="MobiDB-lite"/>
    </source>
</evidence>
<dbReference type="Proteomes" id="UP000254412">
    <property type="component" value="Unassembled WGS sequence"/>
</dbReference>
<dbReference type="EC" id="3.4.-.-" evidence="3"/>
<evidence type="ECO:0000313" key="4">
    <source>
        <dbReference type="Proteomes" id="UP000254412"/>
    </source>
</evidence>
<name>A0A380IXP7_9STAP</name>
<dbReference type="RefSeq" id="WP_218019585.1">
    <property type="nucleotide sequence ID" value="NZ_UHDS01000002.1"/>
</dbReference>
<feature type="domain" description="LysM" evidence="2">
    <location>
        <begin position="56"/>
        <end position="100"/>
    </location>
</feature>
<feature type="domain" description="LysM" evidence="2">
    <location>
        <begin position="218"/>
        <end position="262"/>
    </location>
</feature>
<accession>A0A380IXP7</accession>
<dbReference type="SUPFAM" id="SSF54106">
    <property type="entry name" value="LysM domain"/>
    <property type="match status" value="6"/>
</dbReference>
<feature type="region of interest" description="Disordered" evidence="1">
    <location>
        <begin position="318"/>
        <end position="350"/>
    </location>
</feature>
<feature type="domain" description="LysM" evidence="2">
    <location>
        <begin position="164"/>
        <end position="208"/>
    </location>
</feature>